<proteinExistence type="predicted"/>
<dbReference type="AlphaFoldDB" id="A0A9D4XSS6"/>
<dbReference type="Gramene" id="Psat03G0159000-T1">
    <property type="protein sequence ID" value="KAI5425823.1"/>
    <property type="gene ID" value="KIW84_031590"/>
</dbReference>
<organism evidence="3 4">
    <name type="scientific">Pisum sativum</name>
    <name type="common">Garden pea</name>
    <name type="synonym">Lathyrus oleraceus</name>
    <dbReference type="NCBI Taxonomy" id="3888"/>
    <lineage>
        <taxon>Eukaryota</taxon>
        <taxon>Viridiplantae</taxon>
        <taxon>Streptophyta</taxon>
        <taxon>Embryophyta</taxon>
        <taxon>Tracheophyta</taxon>
        <taxon>Spermatophyta</taxon>
        <taxon>Magnoliopsida</taxon>
        <taxon>eudicotyledons</taxon>
        <taxon>Gunneridae</taxon>
        <taxon>Pentapetalae</taxon>
        <taxon>rosids</taxon>
        <taxon>fabids</taxon>
        <taxon>Fabales</taxon>
        <taxon>Fabaceae</taxon>
        <taxon>Papilionoideae</taxon>
        <taxon>50 kb inversion clade</taxon>
        <taxon>NPAAA clade</taxon>
        <taxon>Hologalegina</taxon>
        <taxon>IRL clade</taxon>
        <taxon>Fabeae</taxon>
        <taxon>Lathyrus</taxon>
    </lineage>
</organism>
<gene>
    <name evidence="3" type="ORF">KIW84_031590</name>
</gene>
<evidence type="ECO:0000313" key="4">
    <source>
        <dbReference type="Proteomes" id="UP001058974"/>
    </source>
</evidence>
<comment type="caution">
    <text evidence="3">The sequence shown here is derived from an EMBL/GenBank/DDBJ whole genome shotgun (WGS) entry which is preliminary data.</text>
</comment>
<feature type="domain" description="Late nodulin" evidence="2">
    <location>
        <begin position="5"/>
        <end position="58"/>
    </location>
</feature>
<keyword evidence="1" id="KW-0472">Membrane</keyword>
<keyword evidence="1" id="KW-0812">Transmembrane</keyword>
<dbReference type="GO" id="GO:0046872">
    <property type="term" value="F:metal ion binding"/>
    <property type="evidence" value="ECO:0007669"/>
    <property type="project" value="InterPro"/>
</dbReference>
<evidence type="ECO:0000256" key="1">
    <source>
        <dbReference type="SAM" id="Phobius"/>
    </source>
</evidence>
<accession>A0A9D4XSS6</accession>
<keyword evidence="1" id="KW-1133">Transmembrane helix</keyword>
<protein>
    <recommendedName>
        <fullName evidence="2">Late nodulin domain-containing protein</fullName>
    </recommendedName>
</protein>
<reference evidence="3 4" key="1">
    <citation type="journal article" date="2022" name="Nat. Genet.">
        <title>Improved pea reference genome and pan-genome highlight genomic features and evolutionary characteristics.</title>
        <authorList>
            <person name="Yang T."/>
            <person name="Liu R."/>
            <person name="Luo Y."/>
            <person name="Hu S."/>
            <person name="Wang D."/>
            <person name="Wang C."/>
            <person name="Pandey M.K."/>
            <person name="Ge S."/>
            <person name="Xu Q."/>
            <person name="Li N."/>
            <person name="Li G."/>
            <person name="Huang Y."/>
            <person name="Saxena R.K."/>
            <person name="Ji Y."/>
            <person name="Li M."/>
            <person name="Yan X."/>
            <person name="He Y."/>
            <person name="Liu Y."/>
            <person name="Wang X."/>
            <person name="Xiang C."/>
            <person name="Varshney R.K."/>
            <person name="Ding H."/>
            <person name="Gao S."/>
            <person name="Zong X."/>
        </authorList>
    </citation>
    <scope>NUCLEOTIDE SEQUENCE [LARGE SCALE GENOMIC DNA]</scope>
    <source>
        <strain evidence="3 4">cv. Zhongwan 6</strain>
    </source>
</reference>
<dbReference type="Proteomes" id="UP001058974">
    <property type="component" value="Chromosome 3"/>
</dbReference>
<dbReference type="EMBL" id="JAMSHJ010000003">
    <property type="protein sequence ID" value="KAI5425823.1"/>
    <property type="molecule type" value="Genomic_DNA"/>
</dbReference>
<dbReference type="InterPro" id="IPR009810">
    <property type="entry name" value="Nodulin_late_dom"/>
</dbReference>
<feature type="transmembrane region" description="Helical" evidence="1">
    <location>
        <begin position="12"/>
        <end position="30"/>
    </location>
</feature>
<evidence type="ECO:0000259" key="2">
    <source>
        <dbReference type="Pfam" id="PF07127"/>
    </source>
</evidence>
<dbReference type="Pfam" id="PF07127">
    <property type="entry name" value="Nodulin_late"/>
    <property type="match status" value="1"/>
</dbReference>
<sequence length="154" mass="18094">MRNYMVKIQKFFYSFIIFLSLNFLVTSYNLKYCTNDKDCPTMMCFPPDVSKCVWKTCYCVQKHKKKLKKKKKLTFNIRLVSTINSSFLDGPIQSVREIKYYCPYITLMAASPDGTFLYYWDHVENDLDVTCMFSAHSREVSRGVEDPLILVVVI</sequence>
<name>A0A9D4XSS6_PEA</name>
<evidence type="ECO:0000313" key="3">
    <source>
        <dbReference type="EMBL" id="KAI5425823.1"/>
    </source>
</evidence>
<keyword evidence="4" id="KW-1185">Reference proteome</keyword>